<proteinExistence type="inferred from homology"/>
<accession>A0ABZ2REW1</accession>
<feature type="active site" description="Proton acceptor" evidence="8">
    <location>
        <position position="219"/>
    </location>
</feature>
<comment type="pathway">
    <text evidence="1 8">Amino-acid biosynthesis; L-lysine biosynthesis via DAP pathway; DL-2,6-diaminopimelate from LL-2,6-diaminopimelate: step 1/1.</text>
</comment>
<comment type="similarity">
    <text evidence="2 8">Belongs to the diaminopimelate epimerase family.</text>
</comment>
<feature type="binding site" evidence="8">
    <location>
        <position position="13"/>
    </location>
    <ligand>
        <name>substrate</name>
    </ligand>
</feature>
<evidence type="ECO:0000256" key="8">
    <source>
        <dbReference type="HAMAP-Rule" id="MF_00197"/>
    </source>
</evidence>
<comment type="subunit">
    <text evidence="8">Homodimer.</text>
</comment>
<dbReference type="NCBIfam" id="TIGR00652">
    <property type="entry name" value="DapF"/>
    <property type="match status" value="1"/>
</dbReference>
<evidence type="ECO:0000256" key="6">
    <source>
        <dbReference type="ARBA" id="ARBA00023235"/>
    </source>
</evidence>
<feature type="binding site" evidence="8">
    <location>
        <begin position="210"/>
        <end position="211"/>
    </location>
    <ligand>
        <name>substrate</name>
    </ligand>
</feature>
<keyword evidence="11" id="KW-1185">Reference proteome</keyword>
<dbReference type="EC" id="5.1.1.7" evidence="3 8"/>
<keyword evidence="5 8" id="KW-0457">Lysine biosynthesis</keyword>
<evidence type="ECO:0000313" key="11">
    <source>
        <dbReference type="Proteomes" id="UP001476583"/>
    </source>
</evidence>
<dbReference type="HAMAP" id="MF_00197">
    <property type="entry name" value="DAP_epimerase"/>
    <property type="match status" value="1"/>
</dbReference>
<keyword evidence="4 8" id="KW-0028">Amino-acid biosynthesis</keyword>
<comment type="catalytic activity">
    <reaction evidence="7 8">
        <text>(2S,6S)-2,6-diaminopimelate = meso-2,6-diaminopimelate</text>
        <dbReference type="Rhea" id="RHEA:15393"/>
        <dbReference type="ChEBI" id="CHEBI:57609"/>
        <dbReference type="ChEBI" id="CHEBI:57791"/>
        <dbReference type="EC" id="5.1.1.7"/>
    </reaction>
</comment>
<comment type="function">
    <text evidence="8">Catalyzes the stereoinversion of LL-2,6-diaminopimelate (L,L-DAP) to meso-diaminopimelate (meso-DAP), a precursor of L-lysine and an essential component of the bacterial peptidoglycan.</text>
</comment>
<sequence>MLLRFTKMHGLGNDFMVLDLISQHAHIQPKNVKHWGDRHTGIGFDQLLIVEPPSNPDVDFRYRIFNADGSEVEQCGNGARCFARFVLDKRLTTKKLIRVETKSGIIELNVRHDGQITVDMGAPRQQPAQVPFQAEQQALSYQVEVDGQQVELAAISMGNPHGVLRVDNVETAPVHSLGPKLEHHPRFPQRANIGFLQVLDRSHAKLRVWERGVGETQACGTGACAAAVAAISQGWMDSPVQIELPGGKLHIEWAGPGQPVMMTGPAVRVYEGQVRL</sequence>
<feature type="active site" description="Proton donor" evidence="8">
    <location>
        <position position="75"/>
    </location>
</feature>
<dbReference type="Pfam" id="PF01678">
    <property type="entry name" value="DAP_epimerase"/>
    <property type="match status" value="2"/>
</dbReference>
<feature type="site" description="Could be important to modulate the pK values of the two catalytic cysteine residues" evidence="8">
    <location>
        <position position="210"/>
    </location>
</feature>
<gene>
    <name evidence="8 10" type="primary">dapF</name>
    <name evidence="10" type="ORF">WG219_20035</name>
</gene>
<keyword evidence="6 8" id="KW-0413">Isomerase</keyword>
<protein>
    <recommendedName>
        <fullName evidence="3 8">Diaminopimelate epimerase</fullName>
        <shortName evidence="8">DAP epimerase</shortName>
        <ecNumber evidence="3 8">5.1.1.7</ecNumber>
    </recommendedName>
    <alternativeName>
        <fullName evidence="8">PLP-independent amino acid racemase</fullName>
    </alternativeName>
</protein>
<dbReference type="InterPro" id="IPR001653">
    <property type="entry name" value="DAP_epimerase_DapF"/>
</dbReference>
<evidence type="ECO:0000313" key="10">
    <source>
        <dbReference type="EMBL" id="WXL25559.1"/>
    </source>
</evidence>
<dbReference type="GO" id="GO:0008837">
    <property type="term" value="F:diaminopimelate epimerase activity"/>
    <property type="evidence" value="ECO:0007669"/>
    <property type="project" value="UniProtKB-EC"/>
</dbReference>
<evidence type="ECO:0000256" key="5">
    <source>
        <dbReference type="ARBA" id="ARBA00023154"/>
    </source>
</evidence>
<dbReference type="EMBL" id="CP148074">
    <property type="protein sequence ID" value="WXL25559.1"/>
    <property type="molecule type" value="Genomic_DNA"/>
</dbReference>
<dbReference type="InterPro" id="IPR018510">
    <property type="entry name" value="DAP_epimerase_AS"/>
</dbReference>
<feature type="binding site" evidence="8">
    <location>
        <position position="46"/>
    </location>
    <ligand>
        <name>substrate</name>
    </ligand>
</feature>
<feature type="binding site" evidence="8">
    <location>
        <begin position="220"/>
        <end position="221"/>
    </location>
    <ligand>
        <name>substrate</name>
    </ligand>
</feature>
<evidence type="ECO:0000256" key="2">
    <source>
        <dbReference type="ARBA" id="ARBA00010219"/>
    </source>
</evidence>
<feature type="binding site" evidence="8">
    <location>
        <begin position="76"/>
        <end position="77"/>
    </location>
    <ligand>
        <name>substrate</name>
    </ligand>
</feature>
<evidence type="ECO:0000256" key="9">
    <source>
        <dbReference type="PROSITE-ProRule" id="PRU10125"/>
    </source>
</evidence>
<reference evidence="10 11" key="1">
    <citation type="submission" date="2024-03" db="EMBL/GenBank/DDBJ databases">
        <title>Complete genome of BD2.</title>
        <authorList>
            <person name="Cao G."/>
        </authorList>
    </citation>
    <scope>NUCLEOTIDE SEQUENCE [LARGE SCALE GENOMIC DNA]</scope>
    <source>
        <strain evidence="10 11">BD2</strain>
    </source>
</reference>
<dbReference type="PANTHER" id="PTHR31689">
    <property type="entry name" value="DIAMINOPIMELATE EPIMERASE, CHLOROPLASTIC"/>
    <property type="match status" value="1"/>
</dbReference>
<dbReference type="Proteomes" id="UP001476583">
    <property type="component" value="Chromosome"/>
</dbReference>
<evidence type="ECO:0000256" key="4">
    <source>
        <dbReference type="ARBA" id="ARBA00022605"/>
    </source>
</evidence>
<feature type="binding site" evidence="8">
    <location>
        <position position="159"/>
    </location>
    <ligand>
        <name>substrate</name>
    </ligand>
</feature>
<name>A0ABZ2REW1_ECTME</name>
<feature type="site" description="Important for dimerization" evidence="8">
    <location>
        <position position="270"/>
    </location>
</feature>
<evidence type="ECO:0000256" key="3">
    <source>
        <dbReference type="ARBA" id="ARBA00013080"/>
    </source>
</evidence>
<feature type="active site" evidence="9">
    <location>
        <position position="75"/>
    </location>
</feature>
<feature type="binding site" evidence="8">
    <location>
        <position position="192"/>
    </location>
    <ligand>
        <name>substrate</name>
    </ligand>
</feature>
<evidence type="ECO:0000256" key="7">
    <source>
        <dbReference type="ARBA" id="ARBA00051712"/>
    </source>
</evidence>
<keyword evidence="8" id="KW-0963">Cytoplasm</keyword>
<dbReference type="Gene3D" id="3.10.310.10">
    <property type="entry name" value="Diaminopimelate Epimerase, Chain A, domain 1"/>
    <property type="match status" value="2"/>
</dbReference>
<evidence type="ECO:0000256" key="1">
    <source>
        <dbReference type="ARBA" id="ARBA00005196"/>
    </source>
</evidence>
<organism evidence="10 11">
    <name type="scientific">Ectopseudomonas mendocina</name>
    <name type="common">Pseudomonas mendocina</name>
    <dbReference type="NCBI Taxonomy" id="300"/>
    <lineage>
        <taxon>Bacteria</taxon>
        <taxon>Pseudomonadati</taxon>
        <taxon>Pseudomonadota</taxon>
        <taxon>Gammaproteobacteria</taxon>
        <taxon>Pseudomonadales</taxon>
        <taxon>Pseudomonadaceae</taxon>
        <taxon>Ectopseudomonas</taxon>
    </lineage>
</organism>
<feature type="binding site" evidence="8">
    <location>
        <position position="66"/>
    </location>
    <ligand>
        <name>substrate</name>
    </ligand>
</feature>
<dbReference type="SUPFAM" id="SSF54506">
    <property type="entry name" value="Diaminopimelate epimerase-like"/>
    <property type="match status" value="1"/>
</dbReference>
<dbReference type="PROSITE" id="PS01326">
    <property type="entry name" value="DAP_EPIMERASE"/>
    <property type="match status" value="1"/>
</dbReference>
<feature type="site" description="Could be important to modulate the pK values of the two catalytic cysteine residues" evidence="8">
    <location>
        <position position="161"/>
    </location>
</feature>
<dbReference type="PANTHER" id="PTHR31689:SF0">
    <property type="entry name" value="DIAMINOPIMELATE EPIMERASE"/>
    <property type="match status" value="1"/>
</dbReference>
<comment type="subcellular location">
    <subcellularLocation>
        <location evidence="8">Cytoplasm</location>
    </subcellularLocation>
</comment>